<dbReference type="KEGG" id="sod:Sant_2528"/>
<accession>W0HZH8</accession>
<dbReference type="PANTHER" id="PTHR34413">
    <property type="entry name" value="PROPHAGE TAIL FIBER ASSEMBLY PROTEIN HOMOLOG TFAE-RELATED-RELATED"/>
    <property type="match status" value="1"/>
</dbReference>
<dbReference type="EMBL" id="CP006569">
    <property type="protein sequence ID" value="AHF77563.1"/>
    <property type="molecule type" value="Genomic_DNA"/>
</dbReference>
<proteinExistence type="predicted"/>
<dbReference type="Proteomes" id="UP000019028">
    <property type="component" value="Chromosome"/>
</dbReference>
<reference evidence="1 2" key="1">
    <citation type="journal article" date="2014" name="Genome Biol. Evol.">
        <title>Genome degeneration and adaptation in a nascent stage of symbiosis.</title>
        <authorList>
            <person name="Oakeson K.F."/>
            <person name="Gil R."/>
            <person name="Clayton A.L."/>
            <person name="Dunn D.M."/>
            <person name="von Niederhausern A.C."/>
            <person name="Hamil C."/>
            <person name="Aoyagi A."/>
            <person name="Duval B."/>
            <person name="Baca A."/>
            <person name="Silva F.J."/>
            <person name="Vallier A."/>
            <person name="Jackson D.G."/>
            <person name="Latorre A."/>
            <person name="Weiss R.B."/>
            <person name="Heddi A."/>
            <person name="Moya A."/>
            <person name="Dale C."/>
        </authorList>
    </citation>
    <scope>NUCLEOTIDE SEQUENCE [LARGE SCALE GENOMIC DNA]</scope>
    <source>
        <strain evidence="1 2">HS1</strain>
    </source>
</reference>
<keyword evidence="2" id="KW-1185">Reference proteome</keyword>
<dbReference type="Pfam" id="PF02413">
    <property type="entry name" value="Caudo_TAP"/>
    <property type="match status" value="1"/>
</dbReference>
<organism evidence="1 2">
    <name type="scientific">Sodalis praecaptivus</name>
    <dbReference type="NCBI Taxonomy" id="1239307"/>
    <lineage>
        <taxon>Bacteria</taxon>
        <taxon>Pseudomonadati</taxon>
        <taxon>Pseudomonadota</taxon>
        <taxon>Gammaproteobacteria</taxon>
        <taxon>Enterobacterales</taxon>
        <taxon>Bruguierivoracaceae</taxon>
        <taxon>Sodalis</taxon>
    </lineage>
</organism>
<evidence type="ECO:0000313" key="2">
    <source>
        <dbReference type="Proteomes" id="UP000019028"/>
    </source>
</evidence>
<dbReference type="RefSeq" id="WP_025422716.1">
    <property type="nucleotide sequence ID" value="NZ_CP006569.1"/>
</dbReference>
<sequence length="143" mass="16283">MSYGYSAKTNTFYLIEYKEGYAEHGNWPDDVKPVSDELWNKYCVQGPAGKTRGVSIDGLPCWVDVPPPTPEEARRSAEFMKQQLMDEATRDMAPLQDAIDLDIATETEKTALLAWKKYRVQLNRVDISTAPDIDWPEEPERVA</sequence>
<evidence type="ECO:0000313" key="1">
    <source>
        <dbReference type="EMBL" id="AHF77563.1"/>
    </source>
</evidence>
<dbReference type="InterPro" id="IPR051220">
    <property type="entry name" value="TFA_Chaperone"/>
</dbReference>
<dbReference type="HOGENOM" id="CLU_094206_4_0_6"/>
<dbReference type="PATRIC" id="fig|1239307.3.peg.2821"/>
<dbReference type="PANTHER" id="PTHR34413:SF2">
    <property type="entry name" value="PROPHAGE TAIL FIBER ASSEMBLY PROTEIN HOMOLOG TFAE-RELATED"/>
    <property type="match status" value="1"/>
</dbReference>
<name>W0HZH8_9GAMM</name>
<protein>
    <submittedName>
        <fullName evidence="1">Bacteriophage tail fiber assembly protein</fullName>
    </submittedName>
</protein>
<dbReference type="AlphaFoldDB" id="W0HZH8"/>
<gene>
    <name evidence="1" type="ORF">Sant_2528</name>
</gene>
<dbReference type="OrthoDB" id="8596093at2"/>
<dbReference type="InterPro" id="IPR003458">
    <property type="entry name" value="Phage_T4_Gp38_tail_assem"/>
</dbReference>